<name>A0A9D4IMU0_DREPO</name>
<comment type="caution">
    <text evidence="1">The sequence shown here is derived from an EMBL/GenBank/DDBJ whole genome shotgun (WGS) entry which is preliminary data.</text>
</comment>
<proteinExistence type="predicted"/>
<evidence type="ECO:0000313" key="1">
    <source>
        <dbReference type="EMBL" id="KAH3781536.1"/>
    </source>
</evidence>
<organism evidence="1 2">
    <name type="scientific">Dreissena polymorpha</name>
    <name type="common">Zebra mussel</name>
    <name type="synonym">Mytilus polymorpha</name>
    <dbReference type="NCBI Taxonomy" id="45954"/>
    <lineage>
        <taxon>Eukaryota</taxon>
        <taxon>Metazoa</taxon>
        <taxon>Spiralia</taxon>
        <taxon>Lophotrochozoa</taxon>
        <taxon>Mollusca</taxon>
        <taxon>Bivalvia</taxon>
        <taxon>Autobranchia</taxon>
        <taxon>Heteroconchia</taxon>
        <taxon>Euheterodonta</taxon>
        <taxon>Imparidentia</taxon>
        <taxon>Neoheterodontei</taxon>
        <taxon>Myida</taxon>
        <taxon>Dreissenoidea</taxon>
        <taxon>Dreissenidae</taxon>
        <taxon>Dreissena</taxon>
    </lineage>
</organism>
<keyword evidence="2" id="KW-1185">Reference proteome</keyword>
<gene>
    <name evidence="1" type="ORF">DPMN_159367</name>
</gene>
<dbReference type="Proteomes" id="UP000828390">
    <property type="component" value="Unassembled WGS sequence"/>
</dbReference>
<accession>A0A9D4IMU0</accession>
<reference evidence="1" key="2">
    <citation type="submission" date="2020-11" db="EMBL/GenBank/DDBJ databases">
        <authorList>
            <person name="McCartney M.A."/>
            <person name="Auch B."/>
            <person name="Kono T."/>
            <person name="Mallez S."/>
            <person name="Becker A."/>
            <person name="Gohl D.M."/>
            <person name="Silverstein K.A.T."/>
            <person name="Koren S."/>
            <person name="Bechman K.B."/>
            <person name="Herman A."/>
            <person name="Abrahante J.E."/>
            <person name="Garbe J."/>
        </authorList>
    </citation>
    <scope>NUCLEOTIDE SEQUENCE</scope>
    <source>
        <strain evidence="1">Duluth1</strain>
        <tissue evidence="1">Whole animal</tissue>
    </source>
</reference>
<evidence type="ECO:0000313" key="2">
    <source>
        <dbReference type="Proteomes" id="UP000828390"/>
    </source>
</evidence>
<dbReference type="AlphaFoldDB" id="A0A9D4IMU0"/>
<protein>
    <submittedName>
        <fullName evidence="1">Uncharacterized protein</fullName>
    </submittedName>
</protein>
<reference evidence="1" key="1">
    <citation type="journal article" date="2019" name="bioRxiv">
        <title>The Genome of the Zebra Mussel, Dreissena polymorpha: A Resource for Invasive Species Research.</title>
        <authorList>
            <person name="McCartney M.A."/>
            <person name="Auch B."/>
            <person name="Kono T."/>
            <person name="Mallez S."/>
            <person name="Zhang Y."/>
            <person name="Obille A."/>
            <person name="Becker A."/>
            <person name="Abrahante J.E."/>
            <person name="Garbe J."/>
            <person name="Badalamenti J.P."/>
            <person name="Herman A."/>
            <person name="Mangelson H."/>
            <person name="Liachko I."/>
            <person name="Sullivan S."/>
            <person name="Sone E.D."/>
            <person name="Koren S."/>
            <person name="Silverstein K.A.T."/>
            <person name="Beckman K.B."/>
            <person name="Gohl D.M."/>
        </authorList>
    </citation>
    <scope>NUCLEOTIDE SEQUENCE</scope>
    <source>
        <strain evidence="1">Duluth1</strain>
        <tissue evidence="1">Whole animal</tissue>
    </source>
</reference>
<dbReference type="EMBL" id="JAIWYP010000008">
    <property type="protein sequence ID" value="KAH3781536.1"/>
    <property type="molecule type" value="Genomic_DNA"/>
</dbReference>
<sequence>MGRLSKNVQKETLDFSSVQPLVLSTCNSLRDLIEVEGVFTSKLGTFVVEKDGVIIYNRPVKESECDNIKSGINDNYVFEGFEAEDSDVDDEVDSGSFSPEIRYYVQQKNLLDHMAPTYINAIILNLEDRFQDTKVQ</sequence>